<dbReference type="AlphaFoldDB" id="A0A7M2QP26"/>
<reference evidence="2" key="1">
    <citation type="submission" date="2020-09" db="EMBL/GenBank/DDBJ databases">
        <authorList>
            <person name="Eze J.U."/>
            <person name="Rahube T.O."/>
        </authorList>
    </citation>
    <scope>NUCLEOTIDE SEQUENCE</scope>
</reference>
<proteinExistence type="predicted"/>
<evidence type="ECO:0000256" key="1">
    <source>
        <dbReference type="SAM" id="Phobius"/>
    </source>
</evidence>
<sequence>MPMRFMAFMLVANVIVSAINDPALSIWWLMFVACWFIILISVLRRRYSPEVRAHKEYITEVKTELLKGLYRKRFKNFLTRHGWAEEGTEGVAAISLANAYLDEWAYSEKI</sequence>
<protein>
    <submittedName>
        <fullName evidence="2">Uncharacterized protein</fullName>
    </submittedName>
</protein>
<feature type="transmembrane region" description="Helical" evidence="1">
    <location>
        <begin position="27"/>
        <end position="43"/>
    </location>
</feature>
<dbReference type="PROSITE" id="PS51257">
    <property type="entry name" value="PROKAR_LIPOPROTEIN"/>
    <property type="match status" value="1"/>
</dbReference>
<evidence type="ECO:0000313" key="2">
    <source>
        <dbReference type="EMBL" id="QOV05641.1"/>
    </source>
</evidence>
<dbReference type="EMBL" id="MT993629">
    <property type="protein sequence ID" value="QOV05641.1"/>
    <property type="molecule type" value="Genomic_DNA"/>
</dbReference>
<keyword evidence="1" id="KW-1133">Transmembrane helix</keyword>
<keyword evidence="1" id="KW-0812">Transmembrane</keyword>
<accession>A0A7M2QP26</accession>
<organism evidence="2">
    <name type="scientific">feces metagenome</name>
    <dbReference type="NCBI Taxonomy" id="1861841"/>
    <lineage>
        <taxon>unclassified sequences</taxon>
        <taxon>metagenomes</taxon>
        <taxon>organismal metagenomes</taxon>
    </lineage>
</organism>
<name>A0A7M2QP26_9ZZZZ</name>
<keyword evidence="1" id="KW-0472">Membrane</keyword>